<organism evidence="2 3">
    <name type="scientific">Candidatus Roizmanbacteria bacterium RIFCSPHIGHO2_12_FULL_33_9</name>
    <dbReference type="NCBI Taxonomy" id="1802045"/>
    <lineage>
        <taxon>Bacteria</taxon>
        <taxon>Candidatus Roizmaniibacteriota</taxon>
    </lineage>
</organism>
<dbReference type="InterPro" id="IPR014717">
    <property type="entry name" value="Transl_elong_EF1B/ribsomal_bS6"/>
</dbReference>
<feature type="transmembrane region" description="Helical" evidence="1">
    <location>
        <begin position="23"/>
        <end position="51"/>
    </location>
</feature>
<dbReference type="Gene3D" id="3.30.70.60">
    <property type="match status" value="1"/>
</dbReference>
<keyword evidence="1" id="KW-0472">Membrane</keyword>
<accession>A0A1F7HJW4</accession>
<evidence type="ECO:0000313" key="2">
    <source>
        <dbReference type="EMBL" id="OGK31508.1"/>
    </source>
</evidence>
<evidence type="ECO:0000256" key="1">
    <source>
        <dbReference type="SAM" id="Phobius"/>
    </source>
</evidence>
<keyword evidence="1" id="KW-1133">Transmembrane helix</keyword>
<gene>
    <name evidence="2" type="ORF">A3F29_04150</name>
</gene>
<dbReference type="EMBL" id="MFZV01000004">
    <property type="protein sequence ID" value="OGK31508.1"/>
    <property type="molecule type" value="Genomic_DNA"/>
</dbReference>
<name>A0A1F7HJW4_9BACT</name>
<dbReference type="AlphaFoldDB" id="A0A1F7HJW4"/>
<dbReference type="Proteomes" id="UP000177199">
    <property type="component" value="Unassembled WGS sequence"/>
</dbReference>
<protein>
    <submittedName>
        <fullName evidence="2">Uncharacterized protein</fullName>
    </submittedName>
</protein>
<keyword evidence="1" id="KW-0812">Transmembrane</keyword>
<proteinExistence type="predicted"/>
<sequence>MENKNLNLKKLIKSLGSKKVKDYVYLTVFFIIFSVFIIFAIRPALVTAFSLKREEKELMEKNLTYQKAIAYASDNLFILEDVRDRLFLIDEAIPDSPQINKVVEDIGAANNQTSLLLRDIFVSEKIEYIDAARQDFQEVRVNLETQGSFENIIEMINTIYSQRRLKNLNSMEIFSQNEISTESGFLDIKAEIIGFYL</sequence>
<comment type="caution">
    <text evidence="2">The sequence shown here is derived from an EMBL/GenBank/DDBJ whole genome shotgun (WGS) entry which is preliminary data.</text>
</comment>
<evidence type="ECO:0000313" key="3">
    <source>
        <dbReference type="Proteomes" id="UP000177199"/>
    </source>
</evidence>
<reference evidence="2 3" key="1">
    <citation type="journal article" date="2016" name="Nat. Commun.">
        <title>Thousands of microbial genomes shed light on interconnected biogeochemical processes in an aquifer system.</title>
        <authorList>
            <person name="Anantharaman K."/>
            <person name="Brown C.T."/>
            <person name="Hug L.A."/>
            <person name="Sharon I."/>
            <person name="Castelle C.J."/>
            <person name="Probst A.J."/>
            <person name="Thomas B.C."/>
            <person name="Singh A."/>
            <person name="Wilkins M.J."/>
            <person name="Karaoz U."/>
            <person name="Brodie E.L."/>
            <person name="Williams K.H."/>
            <person name="Hubbard S.S."/>
            <person name="Banfield J.F."/>
        </authorList>
    </citation>
    <scope>NUCLEOTIDE SEQUENCE [LARGE SCALE GENOMIC DNA]</scope>
</reference>